<dbReference type="KEGG" id="slim:SCL_2013"/>
<dbReference type="PANTHER" id="PTHR36454">
    <property type="entry name" value="LMO2823 PROTEIN"/>
    <property type="match status" value="1"/>
</dbReference>
<dbReference type="EMBL" id="AP014879">
    <property type="protein sequence ID" value="BAV34304.1"/>
    <property type="molecule type" value="Genomic_DNA"/>
</dbReference>
<protein>
    <recommendedName>
        <fullName evidence="3">SpoOJ/ParA/ParB/repB family protein</fullName>
    </recommendedName>
</protein>
<evidence type="ECO:0008006" key="3">
    <source>
        <dbReference type="Google" id="ProtNLM"/>
    </source>
</evidence>
<dbReference type="OrthoDB" id="9781616at2"/>
<dbReference type="RefSeq" id="WP_096361063.1">
    <property type="nucleotide sequence ID" value="NZ_AP014879.1"/>
</dbReference>
<organism evidence="1 2">
    <name type="scientific">Sulfuricaulis limicola</name>
    <dbReference type="NCBI Taxonomy" id="1620215"/>
    <lineage>
        <taxon>Bacteria</taxon>
        <taxon>Pseudomonadati</taxon>
        <taxon>Pseudomonadota</taxon>
        <taxon>Gammaproteobacteria</taxon>
        <taxon>Acidiferrobacterales</taxon>
        <taxon>Acidiferrobacteraceae</taxon>
        <taxon>Sulfuricaulis</taxon>
    </lineage>
</organism>
<accession>A0A1B4XHM5</accession>
<dbReference type="InterPro" id="IPR008323">
    <property type="entry name" value="UCP033563"/>
</dbReference>
<dbReference type="PANTHER" id="PTHR36454:SF1">
    <property type="entry name" value="DUF1015 DOMAIN-CONTAINING PROTEIN"/>
    <property type="match status" value="1"/>
</dbReference>
<reference evidence="1 2" key="1">
    <citation type="submission" date="2015-05" db="EMBL/GenBank/DDBJ databases">
        <title>Complete genome sequence of a sulfur-oxidizing gammaproteobacterium strain HA5.</title>
        <authorList>
            <person name="Miura A."/>
            <person name="Kojima H."/>
            <person name="Fukui M."/>
        </authorList>
    </citation>
    <scope>NUCLEOTIDE SEQUENCE [LARGE SCALE GENOMIC DNA]</scope>
    <source>
        <strain evidence="1 2">HA5</strain>
    </source>
</reference>
<sequence length="413" mass="46015">MSLIRPFTGLRPAPRLAAEVIAPPYDVLNTEEARARAQGRPWSFLHISKPEIDLPAGTDPHSAAVYAKGRENFEKMLKANVLGRDPEPCYYVYRLVMGAHRQTGIVAAAAVPDYDSNRIRKHEFTRPDKEDDRVRQIEALNAQTGPVFLTYRRSSAVDAIIDQVTPGTPDVDITADDGVRHTLWVMRDQAQQDAITGLFDAMDCLYIADGHHRSAAASRVAAARKKANPKHTGEESSNYFLAVIFPDNQMQILDYNRVVKDLNGLTREAFLQKIEAAFNVRPESTMVKPGRTGEFGLYLKGQWYRLNIKPERIPANDPVKRLDVSLLQENLISPVLGIADPRRDKRIDFVGGIRGLKELERRVDSGEMACAFALFPTSIADMMAVADAGQVMPPKSTWFEPKLADGLVSHVLD</sequence>
<dbReference type="PIRSF" id="PIRSF033563">
    <property type="entry name" value="UCP033563"/>
    <property type="match status" value="1"/>
</dbReference>
<proteinExistence type="predicted"/>
<evidence type="ECO:0000313" key="2">
    <source>
        <dbReference type="Proteomes" id="UP000243180"/>
    </source>
</evidence>
<dbReference type="InParanoid" id="A0A1B4XHM5"/>
<keyword evidence="2" id="KW-1185">Reference proteome</keyword>
<gene>
    <name evidence="1" type="ORF">SCL_2013</name>
</gene>
<name>A0A1B4XHM5_9GAMM</name>
<dbReference type="AlphaFoldDB" id="A0A1B4XHM5"/>
<dbReference type="Pfam" id="PF06245">
    <property type="entry name" value="DUF1015"/>
    <property type="match status" value="1"/>
</dbReference>
<evidence type="ECO:0000313" key="1">
    <source>
        <dbReference type="EMBL" id="BAV34304.1"/>
    </source>
</evidence>
<dbReference type="Proteomes" id="UP000243180">
    <property type="component" value="Chromosome"/>
</dbReference>